<comment type="caution">
    <text evidence="1">The sequence shown here is derived from an EMBL/GenBank/DDBJ whole genome shotgun (WGS) entry which is preliminary data.</text>
</comment>
<dbReference type="InParanoid" id="A0A2P5HSW3"/>
<keyword evidence="2" id="KW-1185">Reference proteome</keyword>
<evidence type="ECO:0000313" key="1">
    <source>
        <dbReference type="EMBL" id="POS73348.1"/>
    </source>
</evidence>
<name>A0A2P5HSW3_DIAHE</name>
<dbReference type="OrthoDB" id="21502at2759"/>
<reference evidence="1" key="1">
    <citation type="submission" date="2017-09" db="EMBL/GenBank/DDBJ databases">
        <title>Polyketide synthases of a Diaporthe helianthi virulent isolate.</title>
        <authorList>
            <person name="Baroncelli R."/>
        </authorList>
    </citation>
    <scope>NUCLEOTIDE SEQUENCE [LARGE SCALE GENOMIC DNA]</scope>
    <source>
        <strain evidence="1">7/96</strain>
    </source>
</reference>
<organism evidence="1 2">
    <name type="scientific">Diaporthe helianthi</name>
    <dbReference type="NCBI Taxonomy" id="158607"/>
    <lineage>
        <taxon>Eukaryota</taxon>
        <taxon>Fungi</taxon>
        <taxon>Dikarya</taxon>
        <taxon>Ascomycota</taxon>
        <taxon>Pezizomycotina</taxon>
        <taxon>Sordariomycetes</taxon>
        <taxon>Sordariomycetidae</taxon>
        <taxon>Diaporthales</taxon>
        <taxon>Diaporthaceae</taxon>
        <taxon>Diaporthe</taxon>
    </lineage>
</organism>
<evidence type="ECO:0000313" key="2">
    <source>
        <dbReference type="Proteomes" id="UP000094444"/>
    </source>
</evidence>
<protein>
    <submittedName>
        <fullName evidence="1">BCL5p</fullName>
    </submittedName>
</protein>
<dbReference type="Pfam" id="PF02458">
    <property type="entry name" value="Transferase"/>
    <property type="match status" value="1"/>
</dbReference>
<accession>A0A2P5HSW3</accession>
<dbReference type="InterPro" id="IPR023213">
    <property type="entry name" value="CAT-like_dom_sf"/>
</dbReference>
<proteinExistence type="predicted"/>
<dbReference type="STRING" id="158607.A0A2P5HSW3"/>
<sequence length="519" mass="57144">MGLDGVKTVLGWGPAAVEHQRIPTDEVLPMHHFDDLSINRSIILAWIYASTTFLTPRSCTTVWPGYWRLAAGGNLGADLEKARLNNNMFQPNGKLEIHVPSEFTPERPAVRFSQDSFGVSFAEHPLASQMPNATSELHIYDSPERFRPFVGPADTTPGGIDDYLYTDTPQLGLHVVTFLDATLVSLNWPHNTTDGFGRLAIVQNWCKVLAGKEDEVAPFMGTREDPMASVGTGQLHEKEEPYALKDRNLGGLSLASFVVHSIWDSFWVPEQELRTIFLPAESLAALRREAAGHLSETDANAHGATASNGTAVPTRPFISDGDILAAWLTQITCRGSGPSSRPLAFSNAFELRSRLPDVFNPSAAYVGNFVRSAVTQVTADEARFLPLGQLALRYRQSLRSQATEGQVRGLIRFTRELGSSPVLPIKASSTLFSCSNWAKARFFDVIDFAPAVVRPGPKSDIAPVPGRPVYFHCISTKQDPPFLRNVFNVLGEDHAGNYWLTAKLPPAVWENICREMKMT</sequence>
<dbReference type="Gene3D" id="3.30.559.10">
    <property type="entry name" value="Chloramphenicol acetyltransferase-like domain"/>
    <property type="match status" value="2"/>
</dbReference>
<dbReference type="EMBL" id="MAVT02000815">
    <property type="protein sequence ID" value="POS73348.1"/>
    <property type="molecule type" value="Genomic_DNA"/>
</dbReference>
<dbReference type="AlphaFoldDB" id="A0A2P5HSW3"/>
<gene>
    <name evidence="1" type="ORF">DHEL01_v208257</name>
</gene>
<dbReference type="Proteomes" id="UP000094444">
    <property type="component" value="Unassembled WGS sequence"/>
</dbReference>